<dbReference type="Gene3D" id="3.40.50.1820">
    <property type="entry name" value="alpha/beta hydrolase"/>
    <property type="match status" value="1"/>
</dbReference>
<dbReference type="SUPFAM" id="SSF53474">
    <property type="entry name" value="alpha/beta-Hydrolases"/>
    <property type="match status" value="1"/>
</dbReference>
<feature type="domain" description="KANL3/Tex30 alpha/beta hydrolase-like" evidence="2">
    <location>
        <begin position="155"/>
        <end position="331"/>
    </location>
</feature>
<dbReference type="InterPro" id="IPR026555">
    <property type="entry name" value="NSL3/Tex30"/>
</dbReference>
<dbReference type="Pfam" id="PF20408">
    <property type="entry name" value="Abhydrolase_11"/>
    <property type="match status" value="1"/>
</dbReference>
<organism evidence="3 4">
    <name type="scientific">Aaosphaeria arxii CBS 175.79</name>
    <dbReference type="NCBI Taxonomy" id="1450172"/>
    <lineage>
        <taxon>Eukaryota</taxon>
        <taxon>Fungi</taxon>
        <taxon>Dikarya</taxon>
        <taxon>Ascomycota</taxon>
        <taxon>Pezizomycotina</taxon>
        <taxon>Dothideomycetes</taxon>
        <taxon>Pleosporomycetidae</taxon>
        <taxon>Pleosporales</taxon>
        <taxon>Pleosporales incertae sedis</taxon>
        <taxon>Aaosphaeria</taxon>
    </lineage>
</organism>
<evidence type="ECO:0000256" key="1">
    <source>
        <dbReference type="SAM" id="MobiDB-lite"/>
    </source>
</evidence>
<dbReference type="PANTHER" id="PTHR13136">
    <property type="entry name" value="TESTIS DEVELOPMENT PROTEIN PRTD"/>
    <property type="match status" value="1"/>
</dbReference>
<dbReference type="GeneID" id="54291468"/>
<reference evidence="3" key="1">
    <citation type="journal article" date="2020" name="Stud. Mycol.">
        <title>101 Dothideomycetes genomes: a test case for predicting lifestyles and emergence of pathogens.</title>
        <authorList>
            <person name="Haridas S."/>
            <person name="Albert R."/>
            <person name="Binder M."/>
            <person name="Bloem J."/>
            <person name="Labutti K."/>
            <person name="Salamov A."/>
            <person name="Andreopoulos B."/>
            <person name="Baker S."/>
            <person name="Barry K."/>
            <person name="Bills G."/>
            <person name="Bluhm B."/>
            <person name="Cannon C."/>
            <person name="Castanera R."/>
            <person name="Culley D."/>
            <person name="Daum C."/>
            <person name="Ezra D."/>
            <person name="Gonzalez J."/>
            <person name="Henrissat B."/>
            <person name="Kuo A."/>
            <person name="Liang C."/>
            <person name="Lipzen A."/>
            <person name="Lutzoni F."/>
            <person name="Magnuson J."/>
            <person name="Mondo S."/>
            <person name="Nolan M."/>
            <person name="Ohm R."/>
            <person name="Pangilinan J."/>
            <person name="Park H.-J."/>
            <person name="Ramirez L."/>
            <person name="Alfaro M."/>
            <person name="Sun H."/>
            <person name="Tritt A."/>
            <person name="Yoshinaga Y."/>
            <person name="Zwiers L.-H."/>
            <person name="Turgeon B."/>
            <person name="Goodwin S."/>
            <person name="Spatafora J."/>
            <person name="Crous P."/>
            <person name="Grigoriev I."/>
        </authorList>
    </citation>
    <scope>NUCLEOTIDE SEQUENCE</scope>
    <source>
        <strain evidence="3">CBS 175.79</strain>
    </source>
</reference>
<evidence type="ECO:0000313" key="3">
    <source>
        <dbReference type="EMBL" id="KAF2012686.1"/>
    </source>
</evidence>
<dbReference type="PANTHER" id="PTHR13136:SF11">
    <property type="entry name" value="TESTIS-EXPRESSED PROTEIN 30"/>
    <property type="match status" value="1"/>
</dbReference>
<accession>A0A6A5XIJ9</accession>
<dbReference type="AlphaFoldDB" id="A0A6A5XIJ9"/>
<proteinExistence type="predicted"/>
<dbReference type="InterPro" id="IPR046879">
    <property type="entry name" value="KANL3/Tex30_Abhydrolase"/>
</dbReference>
<evidence type="ECO:0000259" key="2">
    <source>
        <dbReference type="Pfam" id="PF20408"/>
    </source>
</evidence>
<feature type="region of interest" description="Disordered" evidence="1">
    <location>
        <begin position="1"/>
        <end position="113"/>
    </location>
</feature>
<keyword evidence="4" id="KW-1185">Reference proteome</keyword>
<feature type="compositionally biased region" description="Polar residues" evidence="1">
    <location>
        <begin position="90"/>
        <end position="111"/>
    </location>
</feature>
<dbReference type="RefSeq" id="XP_033381025.1">
    <property type="nucleotide sequence ID" value="XM_033534071.1"/>
</dbReference>
<gene>
    <name evidence="3" type="ORF">BU24DRAFT_494647</name>
</gene>
<evidence type="ECO:0000313" key="4">
    <source>
        <dbReference type="Proteomes" id="UP000799778"/>
    </source>
</evidence>
<protein>
    <recommendedName>
        <fullName evidence="2">KANL3/Tex30 alpha/beta hydrolase-like domain-containing protein</fullName>
    </recommendedName>
</protein>
<feature type="compositionally biased region" description="Basic and acidic residues" evidence="1">
    <location>
        <begin position="33"/>
        <end position="48"/>
    </location>
</feature>
<dbReference type="Proteomes" id="UP000799778">
    <property type="component" value="Unassembled WGS sequence"/>
</dbReference>
<dbReference type="InterPro" id="IPR029058">
    <property type="entry name" value="AB_hydrolase_fold"/>
</dbReference>
<dbReference type="EMBL" id="ML978072">
    <property type="protein sequence ID" value="KAF2012686.1"/>
    <property type="molecule type" value="Genomic_DNA"/>
</dbReference>
<name>A0A6A5XIJ9_9PLEO</name>
<sequence length="360" mass="38141">MPPRKRSRDDADGHTSLGSPPKKHRLRSSTRLQEQRQQRASVEEDAKAKGVSKGKSTKSATLKTKKAIAKAPPQSTKASSNVPPPKKNKLTSTSPSTVEVNDNENDASTSIHPEPLTIESPLLKSPLHCELWHGQRPVTTTSASSTNDNPEPPPLIFTHGAGGTLSAPAVVSFCKAFSSPSPSISNPILAFQGTMNLPSRTKGFHACIAHLSQPSKPSDDEDAVNKSRNLLLGGRSMGSRAAAIAATEYLSASPSASLDLLLVSYPLVGPKPPIRSAPLLALPAGVAVLFVVGDRDGMCPLPALHTVRKEMKARSWVVVVRGADHGMAGRKGALAEEGGRAAGEWVRGRRWDEGEVREVG</sequence>
<dbReference type="OrthoDB" id="6415022at2759"/>